<evidence type="ECO:0008006" key="3">
    <source>
        <dbReference type="Google" id="ProtNLM"/>
    </source>
</evidence>
<evidence type="ECO:0000313" key="1">
    <source>
        <dbReference type="EMBL" id="CAG7563618.1"/>
    </source>
</evidence>
<dbReference type="AlphaFoldDB" id="A0A8J2NFW1"/>
<dbReference type="Proteomes" id="UP000693738">
    <property type="component" value="Unassembled WGS sequence"/>
</dbReference>
<reference evidence="1" key="1">
    <citation type="submission" date="2021-05" db="EMBL/GenBank/DDBJ databases">
        <authorList>
            <person name="Khan N."/>
        </authorList>
    </citation>
    <scope>NUCLEOTIDE SEQUENCE</scope>
</reference>
<accession>A0A8J2NFW1</accession>
<comment type="caution">
    <text evidence="1">The sequence shown here is derived from an EMBL/GenBank/DDBJ whole genome shotgun (WGS) entry which is preliminary data.</text>
</comment>
<protein>
    <recommendedName>
        <fullName evidence="3">F-box domain-containing protein</fullName>
    </recommendedName>
</protein>
<dbReference type="EMBL" id="CAJSTJ010000160">
    <property type="protein sequence ID" value="CAG7563618.1"/>
    <property type="molecule type" value="Genomic_DNA"/>
</dbReference>
<name>A0A8J2NFW1_FUSEQ</name>
<proteinExistence type="predicted"/>
<gene>
    <name evidence="1" type="ORF">FEQUK3_LOCUS9385</name>
</gene>
<organism evidence="1 2">
    <name type="scientific">Fusarium equiseti</name>
    <name type="common">Fusarium scirpi</name>
    <dbReference type="NCBI Taxonomy" id="61235"/>
    <lineage>
        <taxon>Eukaryota</taxon>
        <taxon>Fungi</taxon>
        <taxon>Dikarya</taxon>
        <taxon>Ascomycota</taxon>
        <taxon>Pezizomycotina</taxon>
        <taxon>Sordariomycetes</taxon>
        <taxon>Hypocreomycetidae</taxon>
        <taxon>Hypocreales</taxon>
        <taxon>Nectriaceae</taxon>
        <taxon>Fusarium</taxon>
        <taxon>Fusarium incarnatum-equiseti species complex</taxon>
    </lineage>
</organism>
<evidence type="ECO:0000313" key="2">
    <source>
        <dbReference type="Proteomes" id="UP000693738"/>
    </source>
</evidence>
<sequence>MASKIIQLLEGHTNLNITDNILSNLGIADIFALHATCRALRWLLGQMTESPYLLNVNKQLGHYVRDPSRFRYELGKCDGIICGDFVQTFLERNSHENPILHILIQEGPKSCQFMGYLLSSEDVILHHTHDNGGHCFQSTYDLRRYIWVERTPRPPITELINIALTTVDLYFMTWNQAYSLLPVANLKKHKFYPLKPFEDQWMACRLRNLAEVGWTTRDLLWPDQTRDCIPPGEMHQIGGPKTLIIKLADPPDGKFTPDFVVESGIFSITHDSACFRHELAVEAQAFGPSPALRYQYVWPCRGQEFVSWAKFLRSKLTRWMFVELVKMHSDSWPPEFNIRSGPDGLELPPGYTPPPGETWAFADDQIGPWFAEWKRGYEETQPSGHVMPN</sequence>